<dbReference type="OrthoDB" id="3675370at2"/>
<proteinExistence type="predicted"/>
<keyword evidence="1" id="KW-0732">Signal</keyword>
<gene>
    <name evidence="2" type="ORF">EV192_106814</name>
</gene>
<dbReference type="Proteomes" id="UP000295680">
    <property type="component" value="Unassembled WGS sequence"/>
</dbReference>
<comment type="caution">
    <text evidence="2">The sequence shown here is derived from an EMBL/GenBank/DDBJ whole genome shotgun (WGS) entry which is preliminary data.</text>
</comment>
<protein>
    <recommendedName>
        <fullName evidence="4">DUF4352 domain-containing protein</fullName>
    </recommendedName>
</protein>
<dbReference type="Gene3D" id="2.60.40.1240">
    <property type="match status" value="1"/>
</dbReference>
<dbReference type="AlphaFoldDB" id="A0A4R2JFG9"/>
<dbReference type="EMBL" id="SLWS01000006">
    <property type="protein sequence ID" value="TCO57337.1"/>
    <property type="molecule type" value="Genomic_DNA"/>
</dbReference>
<name>A0A4R2JFG9_9PSEU</name>
<dbReference type="InterPro" id="IPR029050">
    <property type="entry name" value="Immunoprotect_excell_Ig-like"/>
</dbReference>
<evidence type="ECO:0000313" key="2">
    <source>
        <dbReference type="EMBL" id="TCO57337.1"/>
    </source>
</evidence>
<accession>A0A4R2JFG9</accession>
<evidence type="ECO:0000313" key="3">
    <source>
        <dbReference type="Proteomes" id="UP000295680"/>
    </source>
</evidence>
<dbReference type="RefSeq" id="WP_132121283.1">
    <property type="nucleotide sequence ID" value="NZ_SLWS01000006.1"/>
</dbReference>
<sequence>MACKPGEFAQPENVKRAVKFTVTVVNGTAKPFDTTTLTFAGDAQFAGTKAETIYDSSGDCKGVGLDTATVLPGKTYSYAASYSVPAEKGEMQLTFQPEFDHDKAVFVGPA</sequence>
<organism evidence="2 3">
    <name type="scientific">Actinocrispum wychmicini</name>
    <dbReference type="NCBI Taxonomy" id="1213861"/>
    <lineage>
        <taxon>Bacteria</taxon>
        <taxon>Bacillati</taxon>
        <taxon>Actinomycetota</taxon>
        <taxon>Actinomycetes</taxon>
        <taxon>Pseudonocardiales</taxon>
        <taxon>Pseudonocardiaceae</taxon>
        <taxon>Actinocrispum</taxon>
    </lineage>
</organism>
<evidence type="ECO:0008006" key="4">
    <source>
        <dbReference type="Google" id="ProtNLM"/>
    </source>
</evidence>
<evidence type="ECO:0000256" key="1">
    <source>
        <dbReference type="ARBA" id="ARBA00022729"/>
    </source>
</evidence>
<keyword evidence="3" id="KW-1185">Reference proteome</keyword>
<reference evidence="2 3" key="1">
    <citation type="submission" date="2019-03" db="EMBL/GenBank/DDBJ databases">
        <title>Genomic Encyclopedia of Type Strains, Phase IV (KMG-IV): sequencing the most valuable type-strain genomes for metagenomic binning, comparative biology and taxonomic classification.</title>
        <authorList>
            <person name="Goeker M."/>
        </authorList>
    </citation>
    <scope>NUCLEOTIDE SEQUENCE [LARGE SCALE GENOMIC DNA]</scope>
    <source>
        <strain evidence="2 3">DSM 45934</strain>
    </source>
</reference>